<evidence type="ECO:0000313" key="5">
    <source>
        <dbReference type="EMBL" id="QHF14868.1"/>
    </source>
</evidence>
<dbReference type="EMBL" id="CP047385">
    <property type="protein sequence ID" value="QHF14868.1"/>
    <property type="molecule type" value="Genomic_DNA"/>
</dbReference>
<comment type="cofactor">
    <cofactor evidence="1">
        <name>Mg(2+)</name>
        <dbReference type="ChEBI" id="CHEBI:18420"/>
    </cofactor>
</comment>
<comment type="similarity">
    <text evidence="2">Belongs to the FAH family.</text>
</comment>
<dbReference type="InterPro" id="IPR051121">
    <property type="entry name" value="FAH"/>
</dbReference>
<protein>
    <submittedName>
        <fullName evidence="5">5-carboxymethyl-2-hydroxymuconate isomerase</fullName>
    </submittedName>
</protein>
<evidence type="ECO:0000313" key="6">
    <source>
        <dbReference type="Proteomes" id="UP000035080"/>
    </source>
</evidence>
<evidence type="ECO:0000256" key="1">
    <source>
        <dbReference type="ARBA" id="ARBA00001946"/>
    </source>
</evidence>
<sequence length="284" mass="31127">MKLMSFSHGGRSSWGVASEQGIIDVRALSGNSWPTLRDMLSAGALPHVAELIRNAEPTLKFEDVVFEPVIPNPPKIFCIGIAYHDHRIETGRDVSARPMVFGRFANSQVGHGQPILRPPESEQLDFEGEIAVVIGKRGRRIDVEDAWEHVAGYSAYCDGTIRDWQRHTQQWTPGKNFYGTGGFGPWMVTRDEIADGANISLVTRLNGVEVQRTSTDLLIFSIPEMIAYLSTFTELEPGDVIATGTPGGVGGKRVPPLWMKDGGVLEVEVGGVGTLRHPIRNEVV</sequence>
<dbReference type="Gene3D" id="3.90.850.10">
    <property type="entry name" value="Fumarylacetoacetase-like, C-terminal domain"/>
    <property type="match status" value="1"/>
</dbReference>
<dbReference type="GO" id="GO:0016853">
    <property type="term" value="F:isomerase activity"/>
    <property type="evidence" value="ECO:0007669"/>
    <property type="project" value="UniProtKB-KW"/>
</dbReference>
<dbReference type="SUPFAM" id="SSF56529">
    <property type="entry name" value="FAH"/>
    <property type="match status" value="1"/>
</dbReference>
<dbReference type="RefSeq" id="WP_039365140.1">
    <property type="nucleotide sequence ID" value="NZ_CP047385.1"/>
</dbReference>
<keyword evidence="5" id="KW-0413">Isomerase</keyword>
<evidence type="ECO:0000256" key="2">
    <source>
        <dbReference type="ARBA" id="ARBA00010211"/>
    </source>
</evidence>
<organism evidence="5 6">
    <name type="scientific">Pandoraea fibrosis</name>
    <dbReference type="NCBI Taxonomy" id="1891094"/>
    <lineage>
        <taxon>Bacteria</taxon>
        <taxon>Pseudomonadati</taxon>
        <taxon>Pseudomonadota</taxon>
        <taxon>Betaproteobacteria</taxon>
        <taxon>Burkholderiales</taxon>
        <taxon>Burkholderiaceae</taxon>
        <taxon>Pandoraea</taxon>
    </lineage>
</organism>
<accession>A0ABX6HWK1</accession>
<dbReference type="InterPro" id="IPR011234">
    <property type="entry name" value="Fumarylacetoacetase-like_C"/>
</dbReference>
<dbReference type="InterPro" id="IPR036663">
    <property type="entry name" value="Fumarylacetoacetase_C_sf"/>
</dbReference>
<proteinExistence type="inferred from homology"/>
<dbReference type="PANTHER" id="PTHR42796">
    <property type="entry name" value="FUMARYLACETOACETATE HYDROLASE DOMAIN-CONTAINING PROTEIN 2A-RELATED"/>
    <property type="match status" value="1"/>
</dbReference>
<dbReference type="Proteomes" id="UP000035080">
    <property type="component" value="Chromosome"/>
</dbReference>
<reference evidence="5 6" key="1">
    <citation type="journal article" date="2015" name="Genome Announc.">
        <title>Genome Sequences of Two Pandoraea pnomenusa Isolates Recovered 11 Months Apart from a Cystic Fibrosis Patient.</title>
        <authorList>
            <person name="Ee R."/>
            <person name="Ambrose M."/>
            <person name="Lazenby J."/>
            <person name="Williams P."/>
            <person name="Chan K.G."/>
            <person name="Roddam L."/>
        </authorList>
    </citation>
    <scope>NUCLEOTIDE SEQUENCE [LARGE SCALE GENOMIC DNA]</scope>
    <source>
        <strain evidence="5 6">6399</strain>
    </source>
</reference>
<dbReference type="Pfam" id="PF01557">
    <property type="entry name" value="FAA_hydrolase"/>
    <property type="match status" value="1"/>
</dbReference>
<dbReference type="PANTHER" id="PTHR42796:SF4">
    <property type="entry name" value="FUMARYLACETOACETATE HYDROLASE DOMAIN-CONTAINING PROTEIN 2A"/>
    <property type="match status" value="1"/>
</dbReference>
<evidence type="ECO:0000256" key="3">
    <source>
        <dbReference type="ARBA" id="ARBA00022723"/>
    </source>
</evidence>
<keyword evidence="3" id="KW-0479">Metal-binding</keyword>
<evidence type="ECO:0000259" key="4">
    <source>
        <dbReference type="Pfam" id="PF01557"/>
    </source>
</evidence>
<feature type="domain" description="Fumarylacetoacetase-like C-terminal" evidence="4">
    <location>
        <begin position="75"/>
        <end position="279"/>
    </location>
</feature>
<gene>
    <name evidence="5" type="ORF">PI93_021070</name>
</gene>
<keyword evidence="6" id="KW-1185">Reference proteome</keyword>
<name>A0ABX6HWK1_9BURK</name>